<dbReference type="RefSeq" id="WP_183500810.1">
    <property type="nucleotide sequence ID" value="NZ_BAABCO010000003.1"/>
</dbReference>
<dbReference type="SMART" id="SM00382">
    <property type="entry name" value="AAA"/>
    <property type="match status" value="1"/>
</dbReference>
<keyword evidence="3" id="KW-0547">Nucleotide-binding</keyword>
<dbReference type="InterPro" id="IPR017871">
    <property type="entry name" value="ABC_transporter-like_CS"/>
</dbReference>
<protein>
    <submittedName>
        <fullName evidence="7">Branched-chain amino acid transport system ATP-binding protein</fullName>
    </submittedName>
</protein>
<evidence type="ECO:0000256" key="4">
    <source>
        <dbReference type="ARBA" id="ARBA00022840"/>
    </source>
</evidence>
<comment type="similarity">
    <text evidence="1">Belongs to the ABC transporter superfamily.</text>
</comment>
<dbReference type="Proteomes" id="UP000549113">
    <property type="component" value="Unassembled WGS sequence"/>
</dbReference>
<accession>A0AA40SRX6</accession>
<evidence type="ECO:0000259" key="6">
    <source>
        <dbReference type="PROSITE" id="PS50893"/>
    </source>
</evidence>
<name>A0AA40SRX6_9MICO</name>
<gene>
    <name evidence="7" type="ORF">BKA10_003114</name>
</gene>
<organism evidence="7 8">
    <name type="scientific">Microbacterium invictum</name>
    <dbReference type="NCBI Taxonomy" id="515415"/>
    <lineage>
        <taxon>Bacteria</taxon>
        <taxon>Bacillati</taxon>
        <taxon>Actinomycetota</taxon>
        <taxon>Actinomycetes</taxon>
        <taxon>Micrococcales</taxon>
        <taxon>Microbacteriaceae</taxon>
        <taxon>Microbacterium</taxon>
    </lineage>
</organism>
<dbReference type="EMBL" id="JACIFH010000001">
    <property type="protein sequence ID" value="MBB4141320.1"/>
    <property type="molecule type" value="Genomic_DNA"/>
</dbReference>
<dbReference type="PANTHER" id="PTHR43820:SF4">
    <property type="entry name" value="HIGH-AFFINITY BRANCHED-CHAIN AMINO ACID TRANSPORT ATP-BINDING PROTEIN LIVF"/>
    <property type="match status" value="1"/>
</dbReference>
<proteinExistence type="inferred from homology"/>
<dbReference type="PANTHER" id="PTHR43820">
    <property type="entry name" value="HIGH-AFFINITY BRANCHED-CHAIN AMINO ACID TRANSPORT ATP-BINDING PROTEIN LIVF"/>
    <property type="match status" value="1"/>
</dbReference>
<dbReference type="InterPro" id="IPR052156">
    <property type="entry name" value="BCAA_Transport_ATP-bd_LivF"/>
</dbReference>
<keyword evidence="5" id="KW-0029">Amino-acid transport</keyword>
<keyword evidence="8" id="KW-1185">Reference proteome</keyword>
<evidence type="ECO:0000313" key="7">
    <source>
        <dbReference type="EMBL" id="MBB4141320.1"/>
    </source>
</evidence>
<dbReference type="GO" id="GO:0016887">
    <property type="term" value="F:ATP hydrolysis activity"/>
    <property type="evidence" value="ECO:0007669"/>
    <property type="project" value="InterPro"/>
</dbReference>
<dbReference type="PROSITE" id="PS50893">
    <property type="entry name" value="ABC_TRANSPORTER_2"/>
    <property type="match status" value="1"/>
</dbReference>
<dbReference type="AlphaFoldDB" id="A0AA40SRX6"/>
<dbReference type="InterPro" id="IPR003439">
    <property type="entry name" value="ABC_transporter-like_ATP-bd"/>
</dbReference>
<dbReference type="InterPro" id="IPR027417">
    <property type="entry name" value="P-loop_NTPase"/>
</dbReference>
<feature type="domain" description="ABC transporter" evidence="6">
    <location>
        <begin position="4"/>
        <end position="229"/>
    </location>
</feature>
<evidence type="ECO:0000256" key="2">
    <source>
        <dbReference type="ARBA" id="ARBA00022448"/>
    </source>
</evidence>
<dbReference type="PROSITE" id="PS00211">
    <property type="entry name" value="ABC_TRANSPORTER_1"/>
    <property type="match status" value="1"/>
</dbReference>
<evidence type="ECO:0000256" key="1">
    <source>
        <dbReference type="ARBA" id="ARBA00005417"/>
    </source>
</evidence>
<evidence type="ECO:0000313" key="8">
    <source>
        <dbReference type="Proteomes" id="UP000549113"/>
    </source>
</evidence>
<dbReference type="SUPFAM" id="SSF52540">
    <property type="entry name" value="P-loop containing nucleoside triphosphate hydrolases"/>
    <property type="match status" value="1"/>
</dbReference>
<evidence type="ECO:0000256" key="5">
    <source>
        <dbReference type="ARBA" id="ARBA00022970"/>
    </source>
</evidence>
<keyword evidence="4 7" id="KW-0067">ATP-binding</keyword>
<dbReference type="Gene3D" id="3.40.50.300">
    <property type="entry name" value="P-loop containing nucleotide triphosphate hydrolases"/>
    <property type="match status" value="1"/>
</dbReference>
<dbReference type="InterPro" id="IPR003593">
    <property type="entry name" value="AAA+_ATPase"/>
</dbReference>
<dbReference type="GO" id="GO:0015658">
    <property type="term" value="F:branched-chain amino acid transmembrane transporter activity"/>
    <property type="evidence" value="ECO:0007669"/>
    <property type="project" value="TreeGrafter"/>
</dbReference>
<reference evidence="7 8" key="1">
    <citation type="submission" date="2020-08" db="EMBL/GenBank/DDBJ databases">
        <title>Sequencing the genomes of 1000 actinobacteria strains.</title>
        <authorList>
            <person name="Klenk H.-P."/>
        </authorList>
    </citation>
    <scope>NUCLEOTIDE SEQUENCE [LARGE SCALE GENOMIC DNA]</scope>
    <source>
        <strain evidence="7 8">DSM 19600</strain>
    </source>
</reference>
<dbReference type="GO" id="GO:0005524">
    <property type="term" value="F:ATP binding"/>
    <property type="evidence" value="ECO:0007669"/>
    <property type="project" value="UniProtKB-KW"/>
</dbReference>
<keyword evidence="2" id="KW-0813">Transport</keyword>
<comment type="caution">
    <text evidence="7">The sequence shown here is derived from an EMBL/GenBank/DDBJ whole genome shotgun (WGS) entry which is preliminary data.</text>
</comment>
<dbReference type="GO" id="GO:0015807">
    <property type="term" value="P:L-amino acid transport"/>
    <property type="evidence" value="ECO:0007669"/>
    <property type="project" value="TreeGrafter"/>
</dbReference>
<evidence type="ECO:0000256" key="3">
    <source>
        <dbReference type="ARBA" id="ARBA00022741"/>
    </source>
</evidence>
<dbReference type="Pfam" id="PF00005">
    <property type="entry name" value="ABC_tran"/>
    <property type="match status" value="1"/>
</dbReference>
<sequence>MTTLTLTDVAVSRGAGPVISGVDAHVSSGEVLAVVGPNGAGKTSLIEAISGVIKTSAGDIRLDGDSITKLSRVQRARRGIIHVEQGRAVFPSLTVAENVRLTAGSADGVVAALEYFPELQKRFTAPAGLLSGGEQQMVVLARSFAARPRVLLIDEMSLGLAPVVVQRLLPAVTEFAAQGAAVILVEQFTQLALGIAEQALVVASGAVRYSGSAEVLAADPDLLHRAYLGESSVVS</sequence>